<dbReference type="Pfam" id="PF02786">
    <property type="entry name" value="CPSase_L_D2"/>
    <property type="match status" value="1"/>
</dbReference>
<keyword evidence="6" id="KW-0092">Biotin</keyword>
<evidence type="ECO:0000256" key="3">
    <source>
        <dbReference type="ARBA" id="ARBA00022598"/>
    </source>
</evidence>
<dbReference type="InterPro" id="IPR011054">
    <property type="entry name" value="Rudment_hybrid_motif"/>
</dbReference>
<dbReference type="InterPro" id="IPR011764">
    <property type="entry name" value="Biotin_carboxylation_dom"/>
</dbReference>
<feature type="domain" description="Biotin carboxylation" evidence="10">
    <location>
        <begin position="1"/>
        <end position="437"/>
    </location>
</feature>
<reference evidence="12" key="1">
    <citation type="submission" date="2018-08" db="EMBL/GenBank/DDBJ databases">
        <authorList>
            <person name="Grouzdev D.S."/>
            <person name="Krutkina M.S."/>
        </authorList>
    </citation>
    <scope>NUCLEOTIDE SEQUENCE [LARGE SCALE GENOMIC DNA]</scope>
    <source>
        <strain evidence="12">4-11</strain>
    </source>
</reference>
<dbReference type="PANTHER" id="PTHR48095:SF2">
    <property type="entry name" value="BIOTIN CARBOXYLASE, CHLOROPLASTIC"/>
    <property type="match status" value="1"/>
</dbReference>
<dbReference type="PROSITE" id="PS50975">
    <property type="entry name" value="ATP_GRASP"/>
    <property type="match status" value="1"/>
</dbReference>
<name>A0A372MFS7_9SPIR</name>
<dbReference type="InterPro" id="IPR051602">
    <property type="entry name" value="ACC_Biotin_Carboxylase"/>
</dbReference>
<dbReference type="InterPro" id="IPR005482">
    <property type="entry name" value="Biotin_COase_C"/>
</dbReference>
<evidence type="ECO:0000256" key="1">
    <source>
        <dbReference type="ARBA" id="ARBA00003761"/>
    </source>
</evidence>
<dbReference type="Pfam" id="PF02785">
    <property type="entry name" value="Biotin_carb_C"/>
    <property type="match status" value="1"/>
</dbReference>
<evidence type="ECO:0000256" key="7">
    <source>
        <dbReference type="ARBA" id="ARBA00048600"/>
    </source>
</evidence>
<protein>
    <recommendedName>
        <fullName evidence="2">biotin carboxylase</fullName>
        <ecNumber evidence="2">6.3.4.14</ecNumber>
    </recommendedName>
</protein>
<evidence type="ECO:0000256" key="4">
    <source>
        <dbReference type="ARBA" id="ARBA00022741"/>
    </source>
</evidence>
<evidence type="ECO:0000259" key="9">
    <source>
        <dbReference type="PROSITE" id="PS50975"/>
    </source>
</evidence>
<dbReference type="SUPFAM" id="SSF52440">
    <property type="entry name" value="PreATP-grasp domain"/>
    <property type="match status" value="1"/>
</dbReference>
<proteinExistence type="predicted"/>
<dbReference type="GO" id="GO:0005524">
    <property type="term" value="F:ATP binding"/>
    <property type="evidence" value="ECO:0007669"/>
    <property type="project" value="UniProtKB-UniRule"/>
</dbReference>
<dbReference type="RefSeq" id="WP_117331147.1">
    <property type="nucleotide sequence ID" value="NZ_QUWK01000013.1"/>
</dbReference>
<evidence type="ECO:0000256" key="6">
    <source>
        <dbReference type="ARBA" id="ARBA00023267"/>
    </source>
</evidence>
<dbReference type="InterPro" id="IPR011761">
    <property type="entry name" value="ATP-grasp"/>
</dbReference>
<organism evidence="11 12">
    <name type="scientific">Sphaerochaeta halotolerans</name>
    <dbReference type="NCBI Taxonomy" id="2293840"/>
    <lineage>
        <taxon>Bacteria</taxon>
        <taxon>Pseudomonadati</taxon>
        <taxon>Spirochaetota</taxon>
        <taxon>Spirochaetia</taxon>
        <taxon>Spirochaetales</taxon>
        <taxon>Sphaerochaetaceae</taxon>
        <taxon>Sphaerochaeta</taxon>
    </lineage>
</organism>
<dbReference type="FunFam" id="3.30.1490.20:FF:000003">
    <property type="entry name" value="acetyl-CoA carboxylase isoform X1"/>
    <property type="match status" value="1"/>
</dbReference>
<dbReference type="PROSITE" id="PS00867">
    <property type="entry name" value="CPSASE_2"/>
    <property type="match status" value="1"/>
</dbReference>
<keyword evidence="12" id="KW-1185">Reference proteome</keyword>
<evidence type="ECO:0000259" key="10">
    <source>
        <dbReference type="PROSITE" id="PS50979"/>
    </source>
</evidence>
<dbReference type="SUPFAM" id="SSF51246">
    <property type="entry name" value="Rudiment single hybrid motif"/>
    <property type="match status" value="1"/>
</dbReference>
<comment type="catalytic activity">
    <reaction evidence="7">
        <text>N(6)-biotinyl-L-lysyl-[protein] + hydrogencarbonate + ATP = N(6)-carboxybiotinyl-L-lysyl-[protein] + ADP + phosphate + H(+)</text>
        <dbReference type="Rhea" id="RHEA:13501"/>
        <dbReference type="Rhea" id="RHEA-COMP:10505"/>
        <dbReference type="Rhea" id="RHEA-COMP:10506"/>
        <dbReference type="ChEBI" id="CHEBI:15378"/>
        <dbReference type="ChEBI" id="CHEBI:17544"/>
        <dbReference type="ChEBI" id="CHEBI:30616"/>
        <dbReference type="ChEBI" id="CHEBI:43474"/>
        <dbReference type="ChEBI" id="CHEBI:83144"/>
        <dbReference type="ChEBI" id="CHEBI:83145"/>
        <dbReference type="ChEBI" id="CHEBI:456216"/>
        <dbReference type="EC" id="6.3.4.14"/>
    </reaction>
</comment>
<keyword evidence="5 8" id="KW-0067">ATP-binding</keyword>
<dbReference type="GO" id="GO:0004075">
    <property type="term" value="F:biotin carboxylase activity"/>
    <property type="evidence" value="ECO:0007669"/>
    <property type="project" value="UniProtKB-EC"/>
</dbReference>
<dbReference type="GO" id="GO:0046872">
    <property type="term" value="F:metal ion binding"/>
    <property type="evidence" value="ECO:0007669"/>
    <property type="project" value="InterPro"/>
</dbReference>
<dbReference type="AlphaFoldDB" id="A0A372MFS7"/>
<dbReference type="SMART" id="SM00878">
    <property type="entry name" value="Biotin_carb_C"/>
    <property type="match status" value="1"/>
</dbReference>
<keyword evidence="4 8" id="KW-0547">Nucleotide-binding</keyword>
<feature type="domain" description="ATP-grasp" evidence="9">
    <location>
        <begin position="120"/>
        <end position="316"/>
    </location>
</feature>
<dbReference type="PROSITE" id="PS00866">
    <property type="entry name" value="CPSASE_1"/>
    <property type="match status" value="1"/>
</dbReference>
<reference evidence="11 12" key="2">
    <citation type="submission" date="2018-09" db="EMBL/GenBank/DDBJ databases">
        <title>Genome of Sphaerochaeta halotolerans strain 4-11.</title>
        <authorList>
            <person name="Nazina T.N."/>
            <person name="Sokolova D.S."/>
        </authorList>
    </citation>
    <scope>NUCLEOTIDE SEQUENCE [LARGE SCALE GENOMIC DNA]</scope>
    <source>
        <strain evidence="11 12">4-11</strain>
    </source>
</reference>
<dbReference type="Proteomes" id="UP000264002">
    <property type="component" value="Unassembled WGS sequence"/>
</dbReference>
<dbReference type="NCBIfam" id="NF006367">
    <property type="entry name" value="PRK08591.1"/>
    <property type="match status" value="1"/>
</dbReference>
<evidence type="ECO:0000313" key="11">
    <source>
        <dbReference type="EMBL" id="RFU94040.1"/>
    </source>
</evidence>
<evidence type="ECO:0000313" key="12">
    <source>
        <dbReference type="Proteomes" id="UP000264002"/>
    </source>
</evidence>
<evidence type="ECO:0000256" key="8">
    <source>
        <dbReference type="PROSITE-ProRule" id="PRU00409"/>
    </source>
</evidence>
<dbReference type="SUPFAM" id="SSF56059">
    <property type="entry name" value="Glutathione synthetase ATP-binding domain-like"/>
    <property type="match status" value="1"/>
</dbReference>
<evidence type="ECO:0000256" key="2">
    <source>
        <dbReference type="ARBA" id="ARBA00013263"/>
    </source>
</evidence>
<evidence type="ECO:0000256" key="5">
    <source>
        <dbReference type="ARBA" id="ARBA00022840"/>
    </source>
</evidence>
<dbReference type="FunFam" id="3.40.50.20:FF:000010">
    <property type="entry name" value="Propionyl-CoA carboxylase subunit alpha"/>
    <property type="match status" value="1"/>
</dbReference>
<dbReference type="InterPro" id="IPR005479">
    <property type="entry name" value="CPAse_ATP-bd"/>
</dbReference>
<accession>A0A372MFS7</accession>
<gene>
    <name evidence="11" type="ORF">DYP60_11455</name>
</gene>
<comment type="function">
    <text evidence="1">This protein is a component of the acetyl coenzyme A carboxylase complex; first, biotin carboxylase catalyzes the carboxylation of the carrier protein and then the transcarboxylase transfers the carboxyl group to form malonyl-CoA.</text>
</comment>
<dbReference type="PANTHER" id="PTHR48095">
    <property type="entry name" value="PYRUVATE CARBOXYLASE SUBUNIT A"/>
    <property type="match status" value="1"/>
</dbReference>
<sequence length="440" mass="48061">MIKKLLVANRAEIAVRVIRACRDLGIKTVAVYSTADAQGMPVAMADEAVCIGEAPTDKSYLNVRNIITTACALRCDAIHPGVGFLSENADFAKQVEDAGLVFIGPRSETIALLGNKVAARQAALAAGIPITPGSSEALVDLADAKKTAEHIGYPIILKAAAGGGGRGMRIVRKEEQLEQSLQMARKEALAFFGDASVHMERFLEQPRHVEIQLLADGQGGVVHLGERDCSVQKNHQKLLEESPSPNLDEGLRKAMCHDSVRLFKELGYRGAGTVEFLVERDAYYFMEVNARLQVEHPVSELVSSLDLVQAQIKIAQGKKLPFKQKDIRISGYALECRINALSAGVITTLQLPSGPFVRVDSHLEAGSILSPYYDSMVAKIIIWAPDRDQGIAVMLRALEEVNIQGITTNLDEQKRLIASKQFRGGRFTTDLYQKVCEQEK</sequence>
<dbReference type="EC" id="6.3.4.14" evidence="2"/>
<dbReference type="InterPro" id="IPR016185">
    <property type="entry name" value="PreATP-grasp_dom_sf"/>
</dbReference>
<dbReference type="EMBL" id="QUWK01000013">
    <property type="protein sequence ID" value="RFU94040.1"/>
    <property type="molecule type" value="Genomic_DNA"/>
</dbReference>
<comment type="caution">
    <text evidence="11">The sequence shown here is derived from an EMBL/GenBank/DDBJ whole genome shotgun (WGS) entry which is preliminary data.</text>
</comment>
<keyword evidence="3" id="KW-0436">Ligase</keyword>
<dbReference type="Gene3D" id="3.30.470.20">
    <property type="entry name" value="ATP-grasp fold, B domain"/>
    <property type="match status" value="1"/>
</dbReference>
<dbReference type="Pfam" id="PF00289">
    <property type="entry name" value="Biotin_carb_N"/>
    <property type="match status" value="1"/>
</dbReference>
<dbReference type="PROSITE" id="PS50979">
    <property type="entry name" value="BC"/>
    <property type="match status" value="1"/>
</dbReference>
<dbReference type="InterPro" id="IPR005481">
    <property type="entry name" value="BC-like_N"/>
</dbReference>